<dbReference type="InterPro" id="IPR032693">
    <property type="entry name" value="YtkA-like_dom"/>
</dbReference>
<feature type="compositionally biased region" description="Basic and acidic residues" evidence="1">
    <location>
        <begin position="148"/>
        <end position="162"/>
    </location>
</feature>
<protein>
    <recommendedName>
        <fullName evidence="3">YtkA-like domain-containing protein</fullName>
    </recommendedName>
</protein>
<organism evidence="4 5">
    <name type="scientific">Salicibibacter kimchii</name>
    <dbReference type="NCBI Taxonomy" id="2099786"/>
    <lineage>
        <taxon>Bacteria</taxon>
        <taxon>Bacillati</taxon>
        <taxon>Bacillota</taxon>
        <taxon>Bacilli</taxon>
        <taxon>Bacillales</taxon>
        <taxon>Bacillaceae</taxon>
        <taxon>Salicibibacter</taxon>
    </lineage>
</organism>
<evidence type="ECO:0000313" key="4">
    <source>
        <dbReference type="EMBL" id="AXF56115.1"/>
    </source>
</evidence>
<feature type="domain" description="YtkA-like" evidence="3">
    <location>
        <begin position="35"/>
        <end position="113"/>
    </location>
</feature>
<feature type="chain" id="PRO_5038567851" description="YtkA-like domain-containing protein" evidence="2">
    <location>
        <begin position="21"/>
        <end position="162"/>
    </location>
</feature>
<dbReference type="KEGG" id="rue:DT065_08815"/>
<proteinExistence type="predicted"/>
<dbReference type="Proteomes" id="UP000252100">
    <property type="component" value="Chromosome"/>
</dbReference>
<dbReference type="Pfam" id="PF13115">
    <property type="entry name" value="YtkA"/>
    <property type="match status" value="1"/>
</dbReference>
<dbReference type="PROSITE" id="PS51257">
    <property type="entry name" value="PROKAR_LIPOPROTEIN"/>
    <property type="match status" value="1"/>
</dbReference>
<evidence type="ECO:0000256" key="2">
    <source>
        <dbReference type="SAM" id="SignalP"/>
    </source>
</evidence>
<feature type="region of interest" description="Disordered" evidence="1">
    <location>
        <begin position="141"/>
        <end position="162"/>
    </location>
</feature>
<dbReference type="EMBL" id="CP031092">
    <property type="protein sequence ID" value="AXF56115.1"/>
    <property type="molecule type" value="Genomic_DNA"/>
</dbReference>
<gene>
    <name evidence="4" type="ORF">DT065_08815</name>
</gene>
<reference evidence="4 5" key="1">
    <citation type="journal article" date="2018" name="J. Microbiol.">
        <title>Salicibibacter kimchii gen. nov., sp. nov., a moderately halophilic and alkalitolerant bacterium in the family Bacillaceae, isolated from kimchi.</title>
        <authorList>
            <person name="Jang J.Y."/>
            <person name="Oh Y.J."/>
            <person name="Lim S.K."/>
            <person name="Park H.K."/>
            <person name="Lee C."/>
            <person name="Kim J.Y."/>
            <person name="Lee M.A."/>
            <person name="Choi H.J."/>
        </authorList>
    </citation>
    <scope>NUCLEOTIDE SEQUENCE [LARGE SCALE GENOMIC DNA]</scope>
    <source>
        <strain evidence="4 5">NKC1-1</strain>
    </source>
</reference>
<evidence type="ECO:0000259" key="3">
    <source>
        <dbReference type="Pfam" id="PF13115"/>
    </source>
</evidence>
<evidence type="ECO:0000313" key="5">
    <source>
        <dbReference type="Proteomes" id="UP000252100"/>
    </source>
</evidence>
<feature type="signal peptide" evidence="2">
    <location>
        <begin position="1"/>
        <end position="20"/>
    </location>
</feature>
<evidence type="ECO:0000256" key="1">
    <source>
        <dbReference type="SAM" id="MobiDB-lite"/>
    </source>
</evidence>
<name>A0A345BYT4_9BACI</name>
<sequence>MNIKMTVLGSSLLIFLAACGGDEEQTEEAPGSTEAIDVEVTMPEEMDTGDHLLETRVTQEDEAVTDADEVVFEVWEDGNKEDSDMIEKETEDDGVYSADYTFEENGIYLVQPHVTARGMHSMPIHPIFVGDVDQEEIDAFDEDDMDHESDFMDDHDDHDHDH</sequence>
<dbReference type="AlphaFoldDB" id="A0A345BYT4"/>
<accession>A0A345BYT4</accession>
<keyword evidence="5" id="KW-1185">Reference proteome</keyword>
<keyword evidence="2" id="KW-0732">Signal</keyword>